<sequence length="136" mass="15419">MGLPVSFLTNRAAICSHFTSAADRETLFVHSSTSQEGITGLFGGGIWSCMTVVELAIASEGELMEMISRRIHDFYHIGKDADSFCPLHFRTRIPTSMPKCRVIAPHSYQCMSRRYVCCSFMNCLEVIRLFLFRRDP</sequence>
<dbReference type="Proteomes" id="UP000054166">
    <property type="component" value="Unassembled WGS sequence"/>
</dbReference>
<proteinExistence type="predicted"/>
<dbReference type="InParanoid" id="A0A0C3F329"/>
<evidence type="ECO:0000313" key="1">
    <source>
        <dbReference type="EMBL" id="KIM79150.1"/>
    </source>
</evidence>
<reference evidence="1 2" key="1">
    <citation type="submission" date="2014-04" db="EMBL/GenBank/DDBJ databases">
        <authorList>
            <consortium name="DOE Joint Genome Institute"/>
            <person name="Kuo A."/>
            <person name="Tarkka M."/>
            <person name="Buscot F."/>
            <person name="Kohler A."/>
            <person name="Nagy L.G."/>
            <person name="Floudas D."/>
            <person name="Copeland A."/>
            <person name="Barry K.W."/>
            <person name="Cichocki N."/>
            <person name="Veneault-Fourrey C."/>
            <person name="LaButti K."/>
            <person name="Lindquist E.A."/>
            <person name="Lipzen A."/>
            <person name="Lundell T."/>
            <person name="Morin E."/>
            <person name="Murat C."/>
            <person name="Sun H."/>
            <person name="Tunlid A."/>
            <person name="Henrissat B."/>
            <person name="Grigoriev I.V."/>
            <person name="Hibbett D.S."/>
            <person name="Martin F."/>
            <person name="Nordberg H.P."/>
            <person name="Cantor M.N."/>
            <person name="Hua S.X."/>
        </authorList>
    </citation>
    <scope>NUCLEOTIDE SEQUENCE [LARGE SCALE GENOMIC DNA]</scope>
    <source>
        <strain evidence="1 2">F 1598</strain>
    </source>
</reference>
<dbReference type="HOGENOM" id="CLU_1876201_0_0_1"/>
<name>A0A0C3F329_PILCF</name>
<protein>
    <submittedName>
        <fullName evidence="1">Uncharacterized protein</fullName>
    </submittedName>
</protein>
<accession>A0A0C3F329</accession>
<dbReference type="AlphaFoldDB" id="A0A0C3F329"/>
<evidence type="ECO:0000313" key="2">
    <source>
        <dbReference type="Proteomes" id="UP000054166"/>
    </source>
</evidence>
<organism evidence="1 2">
    <name type="scientific">Piloderma croceum (strain F 1598)</name>
    <dbReference type="NCBI Taxonomy" id="765440"/>
    <lineage>
        <taxon>Eukaryota</taxon>
        <taxon>Fungi</taxon>
        <taxon>Dikarya</taxon>
        <taxon>Basidiomycota</taxon>
        <taxon>Agaricomycotina</taxon>
        <taxon>Agaricomycetes</taxon>
        <taxon>Agaricomycetidae</taxon>
        <taxon>Atheliales</taxon>
        <taxon>Atheliaceae</taxon>
        <taxon>Piloderma</taxon>
    </lineage>
</organism>
<reference evidence="2" key="2">
    <citation type="submission" date="2015-01" db="EMBL/GenBank/DDBJ databases">
        <title>Evolutionary Origins and Diversification of the Mycorrhizal Mutualists.</title>
        <authorList>
            <consortium name="DOE Joint Genome Institute"/>
            <consortium name="Mycorrhizal Genomics Consortium"/>
            <person name="Kohler A."/>
            <person name="Kuo A."/>
            <person name="Nagy L.G."/>
            <person name="Floudas D."/>
            <person name="Copeland A."/>
            <person name="Barry K.W."/>
            <person name="Cichocki N."/>
            <person name="Veneault-Fourrey C."/>
            <person name="LaButti K."/>
            <person name="Lindquist E.A."/>
            <person name="Lipzen A."/>
            <person name="Lundell T."/>
            <person name="Morin E."/>
            <person name="Murat C."/>
            <person name="Riley R."/>
            <person name="Ohm R."/>
            <person name="Sun H."/>
            <person name="Tunlid A."/>
            <person name="Henrissat B."/>
            <person name="Grigoriev I.V."/>
            <person name="Hibbett D.S."/>
            <person name="Martin F."/>
        </authorList>
    </citation>
    <scope>NUCLEOTIDE SEQUENCE [LARGE SCALE GENOMIC DNA]</scope>
    <source>
        <strain evidence="2">F 1598</strain>
    </source>
</reference>
<keyword evidence="2" id="KW-1185">Reference proteome</keyword>
<dbReference type="EMBL" id="KN833011">
    <property type="protein sequence ID" value="KIM79150.1"/>
    <property type="molecule type" value="Genomic_DNA"/>
</dbReference>
<gene>
    <name evidence="1" type="ORF">PILCRDRAFT_569849</name>
</gene>